<dbReference type="PROSITE" id="PS50924">
    <property type="entry name" value="MHYT"/>
    <property type="match status" value="1"/>
</dbReference>
<feature type="transmembrane region" description="Helical" evidence="1">
    <location>
        <begin position="12"/>
        <end position="31"/>
    </location>
</feature>
<feature type="transmembrane region" description="Helical" evidence="1">
    <location>
        <begin position="106"/>
        <end position="123"/>
    </location>
</feature>
<accession>A0ABU1J4H9</accession>
<feature type="transmembrane region" description="Helical" evidence="1">
    <location>
        <begin position="80"/>
        <end position="99"/>
    </location>
</feature>
<feature type="transmembrane region" description="Helical" evidence="1">
    <location>
        <begin position="213"/>
        <end position="239"/>
    </location>
</feature>
<dbReference type="InterPro" id="IPR043128">
    <property type="entry name" value="Rev_trsase/Diguanyl_cyclase"/>
</dbReference>
<feature type="transmembrane region" description="Helical" evidence="1">
    <location>
        <begin position="43"/>
        <end position="68"/>
    </location>
</feature>
<dbReference type="PROSITE" id="PS50887">
    <property type="entry name" value="GGDEF"/>
    <property type="match status" value="1"/>
</dbReference>
<name>A0ABU1J4H9_9BACL</name>
<dbReference type="PANTHER" id="PTHR33121">
    <property type="entry name" value="CYCLIC DI-GMP PHOSPHODIESTERASE PDEF"/>
    <property type="match status" value="1"/>
</dbReference>
<sequence>MEQLTLHYNGWIIGLSVIIAIVAAYIALNLASKVSHSRGKSKIIWLCLSSFVMGSGIWSMHFVGMLAFHLEMAVHYDITLTLLSALAAIITSFIAFAFVVKPHPKLYENIIAGLMMGIGISVMHYTGMHAMRMNAMIAYDKQYVVLSIVIALVASYGALFLFHRFRNQPDFSVWKLSSAIIMGFAISGMHYTGMAATHFHHMPGSMDTTTFSFSASQVLLITAVSLVSFSILAVSWAAVFMERHLLERMAYSDPLTALPNRYGLQRYFEKAFHEKMQGAVLFLDLDRFKSINDTLGHDMGDELLIEVARRLRQCMQAEHLPGNNQVFRLGGDEFLIAASEIQPDHAISLAERILQSIKQPYHLSGDQVFVTGGSIGIALAPEHGYDRTSLMRAADTAMYVSKNAGKNRYSIFNEEMNVRQLRRMGLENDLRQSMDTNQLFIVYQPKWDSQHDRLVGMEALLRWRHPELGLVSPGEFIPIAEETGLIIPITYWMIGEVCEQNLNWQHELKVFVPVSVNMSARMFENPLFAGRVERIVRQSGLSAEYLELEITESIAMNSMEGTVEQLKHIQSLGMRVSLDDFGTGYSSLGRLDEMPVDIIKMDQIFVRKSDQSSKQAIVSTIIAIASNLELELVAEGVETAEQEAFLQSRGCYLMQGYYYGKPMTVEQMNEWLKEKVLHMPLAE</sequence>
<dbReference type="CDD" id="cd01949">
    <property type="entry name" value="GGDEF"/>
    <property type="match status" value="1"/>
</dbReference>
<comment type="caution">
    <text evidence="5">The sequence shown here is derived from an EMBL/GenBank/DDBJ whole genome shotgun (WGS) entry which is preliminary data.</text>
</comment>
<reference evidence="5 6" key="1">
    <citation type="submission" date="2023-07" db="EMBL/GenBank/DDBJ databases">
        <title>Genomic Encyclopedia of Type Strains, Phase IV (KMG-IV): sequencing the most valuable type-strain genomes for metagenomic binning, comparative biology and taxonomic classification.</title>
        <authorList>
            <person name="Goeker M."/>
        </authorList>
    </citation>
    <scope>NUCLEOTIDE SEQUENCE [LARGE SCALE GENOMIC DNA]</scope>
    <source>
        <strain evidence="5 6">DSM 22170</strain>
    </source>
</reference>
<dbReference type="Pfam" id="PF00563">
    <property type="entry name" value="EAL"/>
    <property type="match status" value="1"/>
</dbReference>
<keyword evidence="1" id="KW-0472">Membrane</keyword>
<feature type="domain" description="MHYT" evidence="4">
    <location>
        <begin position="8"/>
        <end position="200"/>
    </location>
</feature>
<dbReference type="Gene3D" id="3.20.20.450">
    <property type="entry name" value="EAL domain"/>
    <property type="match status" value="1"/>
</dbReference>
<evidence type="ECO:0000259" key="4">
    <source>
        <dbReference type="PROSITE" id="PS50924"/>
    </source>
</evidence>
<dbReference type="InterPro" id="IPR029787">
    <property type="entry name" value="Nucleotide_cyclase"/>
</dbReference>
<gene>
    <name evidence="5" type="ORF">JOC58_004351</name>
</gene>
<dbReference type="PANTHER" id="PTHR33121:SF70">
    <property type="entry name" value="SIGNALING PROTEIN YKOW"/>
    <property type="match status" value="1"/>
</dbReference>
<evidence type="ECO:0000259" key="3">
    <source>
        <dbReference type="PROSITE" id="PS50887"/>
    </source>
</evidence>
<dbReference type="RefSeq" id="WP_188778388.1">
    <property type="nucleotide sequence ID" value="NZ_BMMB01000017.1"/>
</dbReference>
<dbReference type="SMART" id="SM00267">
    <property type="entry name" value="GGDEF"/>
    <property type="match status" value="1"/>
</dbReference>
<proteinExistence type="predicted"/>
<dbReference type="Gene3D" id="3.30.70.270">
    <property type="match status" value="1"/>
</dbReference>
<dbReference type="Pfam" id="PF00990">
    <property type="entry name" value="GGDEF"/>
    <property type="match status" value="1"/>
</dbReference>
<keyword evidence="6" id="KW-1185">Reference proteome</keyword>
<dbReference type="Proteomes" id="UP001185028">
    <property type="component" value="Unassembled WGS sequence"/>
</dbReference>
<keyword evidence="1" id="KW-1133">Transmembrane helix</keyword>
<dbReference type="PROSITE" id="PS50883">
    <property type="entry name" value="EAL"/>
    <property type="match status" value="1"/>
</dbReference>
<evidence type="ECO:0000313" key="6">
    <source>
        <dbReference type="Proteomes" id="UP001185028"/>
    </source>
</evidence>
<dbReference type="CDD" id="cd01948">
    <property type="entry name" value="EAL"/>
    <property type="match status" value="1"/>
</dbReference>
<keyword evidence="1" id="KW-0812">Transmembrane</keyword>
<dbReference type="InterPro" id="IPR000160">
    <property type="entry name" value="GGDEF_dom"/>
</dbReference>
<dbReference type="InterPro" id="IPR035919">
    <property type="entry name" value="EAL_sf"/>
</dbReference>
<feature type="domain" description="EAL" evidence="2">
    <location>
        <begin position="423"/>
        <end position="676"/>
    </location>
</feature>
<dbReference type="InterPro" id="IPR001633">
    <property type="entry name" value="EAL_dom"/>
</dbReference>
<evidence type="ECO:0000313" key="5">
    <source>
        <dbReference type="EMBL" id="MDR6246418.1"/>
    </source>
</evidence>
<dbReference type="NCBIfam" id="TIGR00254">
    <property type="entry name" value="GGDEF"/>
    <property type="match status" value="1"/>
</dbReference>
<dbReference type="SMART" id="SM00052">
    <property type="entry name" value="EAL"/>
    <property type="match status" value="1"/>
</dbReference>
<dbReference type="EMBL" id="JAVDQH010000028">
    <property type="protein sequence ID" value="MDR6246418.1"/>
    <property type="molecule type" value="Genomic_DNA"/>
</dbReference>
<dbReference type="SUPFAM" id="SSF141868">
    <property type="entry name" value="EAL domain-like"/>
    <property type="match status" value="1"/>
</dbReference>
<dbReference type="InterPro" id="IPR005330">
    <property type="entry name" value="MHYT_dom"/>
</dbReference>
<evidence type="ECO:0000256" key="1">
    <source>
        <dbReference type="PROSITE-ProRule" id="PRU00244"/>
    </source>
</evidence>
<dbReference type="Pfam" id="PF03707">
    <property type="entry name" value="MHYT"/>
    <property type="match status" value="4"/>
</dbReference>
<dbReference type="SUPFAM" id="SSF55073">
    <property type="entry name" value="Nucleotide cyclase"/>
    <property type="match status" value="1"/>
</dbReference>
<feature type="transmembrane region" description="Helical" evidence="1">
    <location>
        <begin position="143"/>
        <end position="162"/>
    </location>
</feature>
<evidence type="ECO:0000259" key="2">
    <source>
        <dbReference type="PROSITE" id="PS50883"/>
    </source>
</evidence>
<feature type="transmembrane region" description="Helical" evidence="1">
    <location>
        <begin position="174"/>
        <end position="193"/>
    </location>
</feature>
<feature type="domain" description="GGDEF" evidence="3">
    <location>
        <begin position="276"/>
        <end position="414"/>
    </location>
</feature>
<protein>
    <submittedName>
        <fullName evidence="5">Diguanylate cyclase (GGDEF)-like protein</fullName>
    </submittedName>
</protein>
<organism evidence="5 6">
    <name type="scientific">Paenibacillus hunanensis</name>
    <dbReference type="NCBI Taxonomy" id="539262"/>
    <lineage>
        <taxon>Bacteria</taxon>
        <taxon>Bacillati</taxon>
        <taxon>Bacillota</taxon>
        <taxon>Bacilli</taxon>
        <taxon>Bacillales</taxon>
        <taxon>Paenibacillaceae</taxon>
        <taxon>Paenibacillus</taxon>
    </lineage>
</organism>
<dbReference type="InterPro" id="IPR050706">
    <property type="entry name" value="Cyclic-di-GMP_PDE-like"/>
</dbReference>